<reference evidence="2" key="2">
    <citation type="submission" date="2021-04" db="EMBL/GenBank/DDBJ databases">
        <authorList>
            <person name="Gilroy R."/>
        </authorList>
    </citation>
    <scope>NUCLEOTIDE SEQUENCE</scope>
    <source>
        <strain evidence="2">ChiSxjej3B15-1167</strain>
    </source>
</reference>
<dbReference type="EMBL" id="DXEQ01000067">
    <property type="protein sequence ID" value="HIX71851.1"/>
    <property type="molecule type" value="Genomic_DNA"/>
</dbReference>
<dbReference type="GO" id="GO:0016779">
    <property type="term" value="F:nucleotidyltransferase activity"/>
    <property type="evidence" value="ECO:0007669"/>
    <property type="project" value="InterPro"/>
</dbReference>
<dbReference type="SUPFAM" id="SSF81301">
    <property type="entry name" value="Nucleotidyltransferase"/>
    <property type="match status" value="1"/>
</dbReference>
<evidence type="ECO:0000313" key="3">
    <source>
        <dbReference type="Proteomes" id="UP000886805"/>
    </source>
</evidence>
<dbReference type="CDD" id="cd05403">
    <property type="entry name" value="NT_KNTase_like"/>
    <property type="match status" value="1"/>
</dbReference>
<name>A0A9D1X3L6_9FIRM</name>
<feature type="domain" description="Polymerase nucleotidyl transferase" evidence="1">
    <location>
        <begin position="11"/>
        <end position="55"/>
    </location>
</feature>
<evidence type="ECO:0000259" key="1">
    <source>
        <dbReference type="Pfam" id="PF01909"/>
    </source>
</evidence>
<dbReference type="InterPro" id="IPR002934">
    <property type="entry name" value="Polymerase_NTP_transf_dom"/>
</dbReference>
<dbReference type="InterPro" id="IPR043519">
    <property type="entry name" value="NT_sf"/>
</dbReference>
<organism evidence="2 3">
    <name type="scientific">Candidatus Anaerobutyricum stercoripullorum</name>
    <dbReference type="NCBI Taxonomy" id="2838456"/>
    <lineage>
        <taxon>Bacteria</taxon>
        <taxon>Bacillati</taxon>
        <taxon>Bacillota</taxon>
        <taxon>Clostridia</taxon>
        <taxon>Lachnospirales</taxon>
        <taxon>Lachnospiraceae</taxon>
        <taxon>Anaerobutyricum</taxon>
    </lineage>
</organism>
<dbReference type="PANTHER" id="PTHR33933">
    <property type="entry name" value="NUCLEOTIDYLTRANSFERASE"/>
    <property type="match status" value="1"/>
</dbReference>
<evidence type="ECO:0000313" key="2">
    <source>
        <dbReference type="EMBL" id="HIX71851.1"/>
    </source>
</evidence>
<dbReference type="AlphaFoldDB" id="A0A9D1X3L6"/>
<proteinExistence type="predicted"/>
<dbReference type="Proteomes" id="UP000886805">
    <property type="component" value="Unassembled WGS sequence"/>
</dbReference>
<dbReference type="Gene3D" id="3.30.460.10">
    <property type="entry name" value="Beta Polymerase, domain 2"/>
    <property type="match status" value="1"/>
</dbReference>
<gene>
    <name evidence="2" type="ORF">H9849_02400</name>
</gene>
<dbReference type="InterPro" id="IPR052548">
    <property type="entry name" value="Type_VII_TA_antitoxin"/>
</dbReference>
<reference evidence="2" key="1">
    <citation type="journal article" date="2021" name="PeerJ">
        <title>Extensive microbial diversity within the chicken gut microbiome revealed by metagenomics and culture.</title>
        <authorList>
            <person name="Gilroy R."/>
            <person name="Ravi A."/>
            <person name="Getino M."/>
            <person name="Pursley I."/>
            <person name="Horton D.L."/>
            <person name="Alikhan N.F."/>
            <person name="Baker D."/>
            <person name="Gharbi K."/>
            <person name="Hall N."/>
            <person name="Watson M."/>
            <person name="Adriaenssens E.M."/>
            <person name="Foster-Nyarko E."/>
            <person name="Jarju S."/>
            <person name="Secka A."/>
            <person name="Antonio M."/>
            <person name="Oren A."/>
            <person name="Chaudhuri R.R."/>
            <person name="La Ragione R."/>
            <person name="Hildebrand F."/>
            <person name="Pallen M.J."/>
        </authorList>
    </citation>
    <scope>NUCLEOTIDE SEQUENCE</scope>
    <source>
        <strain evidence="2">ChiSxjej3B15-1167</strain>
    </source>
</reference>
<sequence length="61" mass="7048">MAENISMILKNYTNDLCKIYGDHLKKIILYGSYARGDNHKDSDIDIMILVDLQEEQSEKLS</sequence>
<dbReference type="Pfam" id="PF01909">
    <property type="entry name" value="NTP_transf_2"/>
    <property type="match status" value="1"/>
</dbReference>
<comment type="caution">
    <text evidence="2">The sequence shown here is derived from an EMBL/GenBank/DDBJ whole genome shotgun (WGS) entry which is preliminary data.</text>
</comment>
<accession>A0A9D1X3L6</accession>
<dbReference type="PANTHER" id="PTHR33933:SF1">
    <property type="entry name" value="PROTEIN ADENYLYLTRANSFERASE MNTA-RELATED"/>
    <property type="match status" value="1"/>
</dbReference>
<feature type="non-terminal residue" evidence="2">
    <location>
        <position position="61"/>
    </location>
</feature>
<protein>
    <submittedName>
        <fullName evidence="2">Nucleotidyltransferase domain-containing protein</fullName>
    </submittedName>
</protein>